<proteinExistence type="predicted"/>
<dbReference type="InterPro" id="IPR013108">
    <property type="entry name" value="Amidohydro_3"/>
</dbReference>
<accession>A0A5N8XAS6</accession>
<dbReference type="GO" id="GO:0016810">
    <property type="term" value="F:hydrolase activity, acting on carbon-nitrogen (but not peptide) bonds"/>
    <property type="evidence" value="ECO:0007669"/>
    <property type="project" value="InterPro"/>
</dbReference>
<dbReference type="PANTHER" id="PTHR22642">
    <property type="entry name" value="IMIDAZOLONEPROPIONASE"/>
    <property type="match status" value="1"/>
</dbReference>
<reference evidence="2 3" key="1">
    <citation type="submission" date="2019-07" db="EMBL/GenBank/DDBJ databases">
        <title>New species of Amycolatopsis and Streptomyces.</title>
        <authorList>
            <person name="Duangmal K."/>
            <person name="Teo W.F.A."/>
            <person name="Lipun K."/>
        </authorList>
    </citation>
    <scope>NUCLEOTIDE SEQUENCE [LARGE SCALE GENOMIC DNA]</scope>
    <source>
        <strain evidence="2 3">NBRC 106415</strain>
    </source>
</reference>
<protein>
    <submittedName>
        <fullName evidence="2">Amidohydrolase family protein</fullName>
    </submittedName>
</protein>
<evidence type="ECO:0000313" key="2">
    <source>
        <dbReference type="EMBL" id="MPY56552.1"/>
    </source>
</evidence>
<dbReference type="InterPro" id="IPR032466">
    <property type="entry name" value="Metal_Hydrolase"/>
</dbReference>
<dbReference type="InterPro" id="IPR011059">
    <property type="entry name" value="Metal-dep_hydrolase_composite"/>
</dbReference>
<dbReference type="SUPFAM" id="SSF51338">
    <property type="entry name" value="Composite domain of metallo-dependent hydrolases"/>
    <property type="match status" value="1"/>
</dbReference>
<sequence length="539" mass="58703">MTCHLDLALVNGRVRTLGPERPRASAVGVRDGRVVVVGDDAVVRAEADSTTQVIDLKGATVLPGIVDSHLHPFHGALKARGADLTDARTLDEVRRRVAEERARCAPDQWVLGFGLAYDVFEHTGISGDLIAEAAGDGPALLTFVDFHTELATPRALELAGVDGPRRFGEHSEIVVDERGVPTGELREMGAIRLVREAIPPLTPAERYRLCADQLRAFAAVGITGAHGMDGKPETRDLLRELEASGDLATRMVVPYWVHPDTPEEVWESYARHRDEGGERWRGGVVKLFIDGVIDSGTGWLFEPDSEGAGLTPLWPDFDRYVRAVEFFASHGFQIATHATGDRGVHEALNTYKAAGAAPGVRHRIEHIETLRPEDLPRFAAEGVIASMQAQHMMWLEPDRSDNWSRRLGAERCDRAMPVRALHASGAVVTLGSDWPVASYDWREGMAAAQLRRPPGHPERAPYDDQGIDALTALHGYTSRPALTTGDHDRLGALEPGYLADITVLAEDPVVLAPDDLVHNPVMLTVVDGEVVHRAADLDG</sequence>
<dbReference type="OrthoDB" id="3173428at2"/>
<keyword evidence="2" id="KW-0378">Hydrolase</keyword>
<evidence type="ECO:0000259" key="1">
    <source>
        <dbReference type="Pfam" id="PF07969"/>
    </source>
</evidence>
<name>A0A5N8XAS6_9ACTN</name>
<dbReference type="Proteomes" id="UP000400924">
    <property type="component" value="Unassembled WGS sequence"/>
</dbReference>
<dbReference type="AlphaFoldDB" id="A0A5N8XAS6"/>
<dbReference type="Gene3D" id="2.30.40.10">
    <property type="entry name" value="Urease, subunit C, domain 1"/>
    <property type="match status" value="1"/>
</dbReference>
<dbReference type="EMBL" id="VJZC01000018">
    <property type="protein sequence ID" value="MPY56552.1"/>
    <property type="molecule type" value="Genomic_DNA"/>
</dbReference>
<dbReference type="Pfam" id="PF07969">
    <property type="entry name" value="Amidohydro_3"/>
    <property type="match status" value="1"/>
</dbReference>
<comment type="caution">
    <text evidence="2">The sequence shown here is derived from an EMBL/GenBank/DDBJ whole genome shotgun (WGS) entry which is preliminary data.</text>
</comment>
<gene>
    <name evidence="2" type="ORF">FNH08_05005</name>
</gene>
<dbReference type="SUPFAM" id="SSF51556">
    <property type="entry name" value="Metallo-dependent hydrolases"/>
    <property type="match status" value="1"/>
</dbReference>
<dbReference type="CDD" id="cd01300">
    <property type="entry name" value="YtcJ_like"/>
    <property type="match status" value="1"/>
</dbReference>
<evidence type="ECO:0000313" key="3">
    <source>
        <dbReference type="Proteomes" id="UP000400924"/>
    </source>
</evidence>
<dbReference type="InterPro" id="IPR033932">
    <property type="entry name" value="YtcJ-like"/>
</dbReference>
<dbReference type="Gene3D" id="3.10.310.70">
    <property type="match status" value="1"/>
</dbReference>
<dbReference type="Gene3D" id="3.20.20.140">
    <property type="entry name" value="Metal-dependent hydrolases"/>
    <property type="match status" value="1"/>
</dbReference>
<keyword evidence="3" id="KW-1185">Reference proteome</keyword>
<feature type="domain" description="Amidohydrolase 3" evidence="1">
    <location>
        <begin position="52"/>
        <end position="532"/>
    </location>
</feature>
<dbReference type="PANTHER" id="PTHR22642:SF2">
    <property type="entry name" value="PROTEIN LONG AFTER FAR-RED 3"/>
    <property type="match status" value="1"/>
</dbReference>
<organism evidence="2 3">
    <name type="scientific">Streptomyces spongiae</name>
    <dbReference type="NCBI Taxonomy" id="565072"/>
    <lineage>
        <taxon>Bacteria</taxon>
        <taxon>Bacillati</taxon>
        <taxon>Actinomycetota</taxon>
        <taxon>Actinomycetes</taxon>
        <taxon>Kitasatosporales</taxon>
        <taxon>Streptomycetaceae</taxon>
        <taxon>Streptomyces</taxon>
    </lineage>
</organism>
<dbReference type="RefSeq" id="WP_152770017.1">
    <property type="nucleotide sequence ID" value="NZ_VJZC01000018.1"/>
</dbReference>